<evidence type="ECO:0000313" key="10">
    <source>
        <dbReference type="EMBL" id="NBG66561.1"/>
    </source>
</evidence>
<comment type="function">
    <text evidence="8">Involved in lipopolysaccharide (LPS) biosynthesis. Catalyzes the transfer of 3-deoxy-D-manno-octulosonate (Kdo) residue(s) from CMP-Kdo to lipid IV(A), the tetraacyldisaccharide-1,4'-bisphosphate precursor of lipid A.</text>
</comment>
<keyword evidence="11" id="KW-1185">Reference proteome</keyword>
<evidence type="ECO:0000256" key="7">
    <source>
        <dbReference type="PIRSR" id="PIRSR639901-1"/>
    </source>
</evidence>
<comment type="catalytic activity">
    <reaction evidence="6 8">
        <text>lipid IVA (E. coli) + CMP-3-deoxy-beta-D-manno-octulosonate = alpha-Kdo-(2-&gt;6)-lipid IVA (E. coli) + CMP + H(+)</text>
        <dbReference type="Rhea" id="RHEA:28066"/>
        <dbReference type="ChEBI" id="CHEBI:15378"/>
        <dbReference type="ChEBI" id="CHEBI:58603"/>
        <dbReference type="ChEBI" id="CHEBI:60364"/>
        <dbReference type="ChEBI" id="CHEBI:60377"/>
        <dbReference type="ChEBI" id="CHEBI:85987"/>
        <dbReference type="EC" id="2.4.99.12"/>
    </reaction>
</comment>
<comment type="subcellular location">
    <subcellularLocation>
        <location evidence="8">Cell membrane</location>
    </subcellularLocation>
</comment>
<dbReference type="InterPro" id="IPR039901">
    <property type="entry name" value="Kdotransferase"/>
</dbReference>
<gene>
    <name evidence="10" type="ORF">GQN54_10570</name>
</gene>
<evidence type="ECO:0000256" key="8">
    <source>
        <dbReference type="RuleBase" id="RU365103"/>
    </source>
</evidence>
<feature type="domain" description="3-deoxy-D-manno-octulosonic-acid transferase N-terminal" evidence="9">
    <location>
        <begin position="45"/>
        <end position="206"/>
    </location>
</feature>
<dbReference type="GO" id="GO:0005886">
    <property type="term" value="C:plasma membrane"/>
    <property type="evidence" value="ECO:0007669"/>
    <property type="project" value="UniProtKB-SubCell"/>
</dbReference>
<evidence type="ECO:0000256" key="3">
    <source>
        <dbReference type="ARBA" id="ARBA00019077"/>
    </source>
</evidence>
<evidence type="ECO:0000256" key="2">
    <source>
        <dbReference type="ARBA" id="ARBA00012621"/>
    </source>
</evidence>
<reference evidence="10 11" key="1">
    <citation type="submission" date="2019-12" db="EMBL/GenBank/DDBJ databases">
        <authorList>
            <person name="Zhao J."/>
        </authorList>
    </citation>
    <scope>NUCLEOTIDE SEQUENCE [LARGE SCALE GENOMIC DNA]</scope>
    <source>
        <strain evidence="10 11">S-15</strain>
    </source>
</reference>
<comment type="similarity">
    <text evidence="8">Belongs to the glycosyltransferase group 1 family.</text>
</comment>
<dbReference type="GO" id="GO:0009245">
    <property type="term" value="P:lipid A biosynthetic process"/>
    <property type="evidence" value="ECO:0007669"/>
    <property type="project" value="TreeGrafter"/>
</dbReference>
<comment type="pathway">
    <text evidence="1 8">Bacterial outer membrane biogenesis; LPS core biosynthesis.</text>
</comment>
<dbReference type="GO" id="GO:0009244">
    <property type="term" value="P:lipopolysaccharide core region biosynthetic process"/>
    <property type="evidence" value="ECO:0007669"/>
    <property type="project" value="UniProtKB-UniRule"/>
</dbReference>
<dbReference type="EC" id="2.4.99.12" evidence="2 8"/>
<dbReference type="PANTHER" id="PTHR42755:SF1">
    <property type="entry name" value="3-DEOXY-D-MANNO-OCTULOSONIC ACID TRANSFERASE, MITOCHONDRIAL-RELATED"/>
    <property type="match status" value="1"/>
</dbReference>
<evidence type="ECO:0000256" key="1">
    <source>
        <dbReference type="ARBA" id="ARBA00004713"/>
    </source>
</evidence>
<dbReference type="UniPathway" id="UPA00958"/>
<dbReference type="RefSeq" id="WP_160633519.1">
    <property type="nucleotide sequence ID" value="NZ_WWNE01000008.1"/>
</dbReference>
<feature type="active site" description="Proton acceptor" evidence="7">
    <location>
        <position position="60"/>
    </location>
</feature>
<dbReference type="InterPro" id="IPR007507">
    <property type="entry name" value="Glycos_transf_N"/>
</dbReference>
<dbReference type="InterPro" id="IPR038107">
    <property type="entry name" value="Glycos_transf_N_sf"/>
</dbReference>
<keyword evidence="4 8" id="KW-0808">Transferase</keyword>
<dbReference type="Proteomes" id="UP000470771">
    <property type="component" value="Unassembled WGS sequence"/>
</dbReference>
<keyword evidence="8" id="KW-0448">Lipopolysaccharide biosynthesis</keyword>
<dbReference type="GO" id="GO:0043842">
    <property type="term" value="F:Kdo transferase activity"/>
    <property type="evidence" value="ECO:0007669"/>
    <property type="project" value="UniProtKB-EC"/>
</dbReference>
<evidence type="ECO:0000256" key="4">
    <source>
        <dbReference type="ARBA" id="ARBA00022679"/>
    </source>
</evidence>
<dbReference type="EMBL" id="WWNE01000008">
    <property type="protein sequence ID" value="NBG66561.1"/>
    <property type="molecule type" value="Genomic_DNA"/>
</dbReference>
<dbReference type="Gene3D" id="3.40.50.2000">
    <property type="entry name" value="Glycogen Phosphorylase B"/>
    <property type="match status" value="1"/>
</dbReference>
<dbReference type="SUPFAM" id="SSF53756">
    <property type="entry name" value="UDP-Glycosyltransferase/glycogen phosphorylase"/>
    <property type="match status" value="1"/>
</dbReference>
<accession>A0A6N9NM69</accession>
<comment type="caution">
    <text evidence="10">The sequence shown here is derived from an EMBL/GenBank/DDBJ whole genome shotgun (WGS) entry which is preliminary data.</text>
</comment>
<evidence type="ECO:0000259" key="9">
    <source>
        <dbReference type="Pfam" id="PF04413"/>
    </source>
</evidence>
<organism evidence="10 11">
    <name type="scientific">Acidiluteibacter ferrifornacis</name>
    <dbReference type="NCBI Taxonomy" id="2692424"/>
    <lineage>
        <taxon>Bacteria</taxon>
        <taxon>Pseudomonadati</taxon>
        <taxon>Bacteroidota</taxon>
        <taxon>Flavobacteriia</taxon>
        <taxon>Flavobacteriales</taxon>
        <taxon>Cryomorphaceae</taxon>
        <taxon>Acidiluteibacter</taxon>
    </lineage>
</organism>
<name>A0A6N9NM69_9FLAO</name>
<proteinExistence type="inferred from homology"/>
<keyword evidence="8" id="KW-0472">Membrane</keyword>
<sequence>MRIIYTFSILIYQFAIKLVAPINKKAKLWSVGRATIFEDLEKNVPKDKKVIWFHCASLGEFEQGRSLIEAYKKAYSDDFILLSFFSPSGYEIRKNYIHADYVCYLPADTSNNANRFIKTVNPSLAFFVKYEFWFNYLNELKKSNTSTFLVSGIFRPQQHFFKWYGGWFRKQLSSFEHFFIQNQTSLDLLQSINYHNYTLTGDTRFDRVIDVVKSSKPLHDISAFVNDQPTIVAGSTWLEDEKVIAPYVQQNTIKLIIAPHEVNPSRIKSLQHIFGSDATLYSTMDVSKNILIIDTIGLLSSLYAYGSWAYIGGGFGTGIHNTLEAASYGIPVVFGPNFDKFQEAKDLIDIEAARSISNAKEFQITADTLFKNNTDRIQKGKKAKEYVFSQGGATQKILDYLSKKDA</sequence>
<dbReference type="PANTHER" id="PTHR42755">
    <property type="entry name" value="3-DEOXY-MANNO-OCTULOSONATE CYTIDYLYLTRANSFERASE"/>
    <property type="match status" value="1"/>
</dbReference>
<evidence type="ECO:0000313" key="11">
    <source>
        <dbReference type="Proteomes" id="UP000470771"/>
    </source>
</evidence>
<evidence type="ECO:0000256" key="5">
    <source>
        <dbReference type="ARBA" id="ARBA00031445"/>
    </source>
</evidence>
<evidence type="ECO:0000256" key="6">
    <source>
        <dbReference type="ARBA" id="ARBA00049183"/>
    </source>
</evidence>
<keyword evidence="8" id="KW-1003">Cell membrane</keyword>
<dbReference type="Pfam" id="PF04413">
    <property type="entry name" value="Glycos_transf_N"/>
    <property type="match status" value="1"/>
</dbReference>
<dbReference type="AlphaFoldDB" id="A0A6N9NM69"/>
<dbReference type="Gene3D" id="3.40.50.11720">
    <property type="entry name" value="3-Deoxy-D-manno-octulosonic-acid transferase, N-terminal domain"/>
    <property type="match status" value="1"/>
</dbReference>
<protein>
    <recommendedName>
        <fullName evidence="3 8">3-deoxy-D-manno-octulosonic acid transferase</fullName>
        <shortName evidence="8">Kdo transferase</shortName>
        <ecNumber evidence="2 8">2.4.99.12</ecNumber>
    </recommendedName>
    <alternativeName>
        <fullName evidence="5 8">Lipid IV(A) 3-deoxy-D-manno-octulosonic acid transferase</fullName>
    </alternativeName>
</protein>